<comment type="caution">
    <text evidence="2">The sequence shown here is derived from an EMBL/GenBank/DDBJ whole genome shotgun (WGS) entry which is preliminary data.</text>
</comment>
<keyword evidence="3" id="KW-1185">Reference proteome</keyword>
<evidence type="ECO:0000313" key="3">
    <source>
        <dbReference type="Proteomes" id="UP000186112"/>
    </source>
</evidence>
<reference evidence="2 3" key="1">
    <citation type="submission" date="2016-02" db="EMBL/GenBank/DDBJ databases">
        <title>Genome sequence of Tissierella creatinophila DSM 6911.</title>
        <authorList>
            <person name="Poehlein A."/>
            <person name="Daniel R."/>
        </authorList>
    </citation>
    <scope>NUCLEOTIDE SEQUENCE [LARGE SCALE GENOMIC DNA]</scope>
    <source>
        <strain evidence="2 3">DSM 6911</strain>
    </source>
</reference>
<dbReference type="InterPro" id="IPR004518">
    <property type="entry name" value="MazG-like_dom"/>
</dbReference>
<dbReference type="GO" id="GO:0016787">
    <property type="term" value="F:hydrolase activity"/>
    <property type="evidence" value="ECO:0007669"/>
    <property type="project" value="UniProtKB-KW"/>
</dbReference>
<gene>
    <name evidence="2" type="ORF">TICRE_15980</name>
</gene>
<keyword evidence="2" id="KW-0378">Hydrolase</keyword>
<proteinExistence type="predicted"/>
<dbReference type="OrthoDB" id="350573at2"/>
<dbReference type="PIRSF" id="PIRSF006639">
    <property type="entry name" value="UCP006639_pph"/>
    <property type="match status" value="1"/>
</dbReference>
<dbReference type="PANTHER" id="PTHR46523">
    <property type="entry name" value="DCTP PYROPHOSPHATASE 1"/>
    <property type="match status" value="1"/>
</dbReference>
<protein>
    <submittedName>
        <fullName evidence="2">Nucleoside triphosphate pyrophosphohydrolase</fullName>
    </submittedName>
</protein>
<dbReference type="Proteomes" id="UP000186112">
    <property type="component" value="Unassembled WGS sequence"/>
</dbReference>
<dbReference type="CDD" id="cd11541">
    <property type="entry name" value="NTP-PPase_u4"/>
    <property type="match status" value="1"/>
</dbReference>
<dbReference type="InterPro" id="IPR052555">
    <property type="entry name" value="dCTP_Pyrophosphatase"/>
</dbReference>
<accession>A0A1U7M5B3</accession>
<feature type="domain" description="NTP pyrophosphohydrolase MazG-like" evidence="1">
    <location>
        <begin position="25"/>
        <end position="98"/>
    </location>
</feature>
<dbReference type="EMBL" id="LTDM01000029">
    <property type="protein sequence ID" value="OLS02409.1"/>
    <property type="molecule type" value="Genomic_DNA"/>
</dbReference>
<dbReference type="SUPFAM" id="SSF101386">
    <property type="entry name" value="all-alpha NTP pyrophosphatases"/>
    <property type="match status" value="1"/>
</dbReference>
<dbReference type="InterPro" id="IPR011379">
    <property type="entry name" value="MazG-related_GP37"/>
</dbReference>
<dbReference type="RefSeq" id="WP_075726884.1">
    <property type="nucleotide sequence ID" value="NZ_LTDM01000029.1"/>
</dbReference>
<evidence type="ECO:0000313" key="2">
    <source>
        <dbReference type="EMBL" id="OLS02409.1"/>
    </source>
</evidence>
<dbReference type="Gene3D" id="1.10.287.1080">
    <property type="entry name" value="MazG-like"/>
    <property type="match status" value="1"/>
</dbReference>
<sequence>MNLKEYQEKSKRTLNNNLTKYEQVDNMVYGILGESGEVVDILKKSRFQGHVLDKDKLKEEIGDVMFYIANLCNLLDLDLEEIIQQNYNKLLKRYPEGFSTERSVNRE</sequence>
<dbReference type="Pfam" id="PF03819">
    <property type="entry name" value="MazG"/>
    <property type="match status" value="1"/>
</dbReference>
<evidence type="ECO:0000259" key="1">
    <source>
        <dbReference type="Pfam" id="PF03819"/>
    </source>
</evidence>
<name>A0A1U7M5B3_TISCR</name>
<dbReference type="PANTHER" id="PTHR46523:SF1">
    <property type="entry name" value="DCTP PYROPHOSPHATASE 1"/>
    <property type="match status" value="1"/>
</dbReference>
<organism evidence="2 3">
    <name type="scientific">Tissierella creatinophila DSM 6911</name>
    <dbReference type="NCBI Taxonomy" id="1123403"/>
    <lineage>
        <taxon>Bacteria</taxon>
        <taxon>Bacillati</taxon>
        <taxon>Bacillota</taxon>
        <taxon>Tissierellia</taxon>
        <taxon>Tissierellales</taxon>
        <taxon>Tissierellaceae</taxon>
        <taxon>Tissierella</taxon>
    </lineage>
</organism>
<dbReference type="AlphaFoldDB" id="A0A1U7M5B3"/>